<dbReference type="Gene3D" id="1.25.40.20">
    <property type="entry name" value="Ankyrin repeat-containing domain"/>
    <property type="match status" value="1"/>
</dbReference>
<evidence type="ECO:0000256" key="1">
    <source>
        <dbReference type="ARBA" id="ARBA00022737"/>
    </source>
</evidence>
<dbReference type="Proteomes" id="UP000451860">
    <property type="component" value="Unassembled WGS sequence"/>
</dbReference>
<dbReference type="SMART" id="SM00248">
    <property type="entry name" value="ANK"/>
    <property type="match status" value="2"/>
</dbReference>
<gene>
    <name evidence="4" type="ORF">GB883_06060</name>
</gene>
<dbReference type="Pfam" id="PF12796">
    <property type="entry name" value="Ank_2"/>
    <property type="match status" value="1"/>
</dbReference>
<keyword evidence="1" id="KW-0677">Repeat</keyword>
<organism evidence="4 5">
    <name type="scientific">Georgenia thermotolerans</name>
    <dbReference type="NCBI Taxonomy" id="527326"/>
    <lineage>
        <taxon>Bacteria</taxon>
        <taxon>Bacillati</taxon>
        <taxon>Actinomycetota</taxon>
        <taxon>Actinomycetes</taxon>
        <taxon>Micrococcales</taxon>
        <taxon>Bogoriellaceae</taxon>
        <taxon>Georgenia</taxon>
    </lineage>
</organism>
<dbReference type="InterPro" id="IPR002110">
    <property type="entry name" value="Ankyrin_rpt"/>
</dbReference>
<dbReference type="SUPFAM" id="SSF48403">
    <property type="entry name" value="Ankyrin repeat"/>
    <property type="match status" value="1"/>
</dbReference>
<sequence length="131" mass="13795">MTAPTPDEAAIAYAHQLFDLARAGGTADLMAAVDAGVPVNLTNAKGDTLLILAAYHEHAETVRELVARGADVHRLNDRGQNALVCAVFRQNEDIAAMLVEAGADPAAGTPSALETARYFQLPQMTALLQGR</sequence>
<reference evidence="4 5" key="1">
    <citation type="submission" date="2019-10" db="EMBL/GenBank/DDBJ databases">
        <title>Georgenia wutianyii sp. nov. and Georgenia yuyongxinii sp. nov. isolated from plateau pika (Ochotona curzoniae) in the Qinghai-Tibet plateau of China.</title>
        <authorList>
            <person name="Tian Z."/>
        </authorList>
    </citation>
    <scope>NUCLEOTIDE SEQUENCE [LARGE SCALE GENOMIC DNA]</scope>
    <source>
        <strain evidence="4 5">DSM 21501</strain>
    </source>
</reference>
<dbReference type="OrthoDB" id="306540at2"/>
<evidence type="ECO:0000256" key="3">
    <source>
        <dbReference type="PROSITE-ProRule" id="PRU00023"/>
    </source>
</evidence>
<comment type="caution">
    <text evidence="4">The sequence shown here is derived from an EMBL/GenBank/DDBJ whole genome shotgun (WGS) entry which is preliminary data.</text>
</comment>
<protein>
    <submittedName>
        <fullName evidence="4">Ankyrin repeat domain-containing protein</fullName>
    </submittedName>
</protein>
<feature type="repeat" description="ANK" evidence="3">
    <location>
        <begin position="45"/>
        <end position="77"/>
    </location>
</feature>
<evidence type="ECO:0000313" key="5">
    <source>
        <dbReference type="Proteomes" id="UP000451860"/>
    </source>
</evidence>
<dbReference type="PROSITE" id="PS50297">
    <property type="entry name" value="ANK_REP_REGION"/>
    <property type="match status" value="1"/>
</dbReference>
<keyword evidence="5" id="KW-1185">Reference proteome</keyword>
<evidence type="ECO:0000313" key="4">
    <source>
        <dbReference type="EMBL" id="KAE8765048.1"/>
    </source>
</evidence>
<proteinExistence type="predicted"/>
<dbReference type="PROSITE" id="PS50088">
    <property type="entry name" value="ANK_REPEAT"/>
    <property type="match status" value="1"/>
</dbReference>
<dbReference type="EMBL" id="WHJE01000017">
    <property type="protein sequence ID" value="KAE8765048.1"/>
    <property type="molecule type" value="Genomic_DNA"/>
</dbReference>
<dbReference type="AlphaFoldDB" id="A0A7J5URP1"/>
<dbReference type="PANTHER" id="PTHR24171">
    <property type="entry name" value="ANKYRIN REPEAT DOMAIN-CONTAINING PROTEIN 39-RELATED"/>
    <property type="match status" value="1"/>
</dbReference>
<keyword evidence="2 3" id="KW-0040">ANK repeat</keyword>
<dbReference type="RefSeq" id="WP_152199663.1">
    <property type="nucleotide sequence ID" value="NZ_VUKF01000001.1"/>
</dbReference>
<dbReference type="InterPro" id="IPR036770">
    <property type="entry name" value="Ankyrin_rpt-contain_sf"/>
</dbReference>
<accession>A0A7J5URP1</accession>
<evidence type="ECO:0000256" key="2">
    <source>
        <dbReference type="ARBA" id="ARBA00023043"/>
    </source>
</evidence>
<name>A0A7J5URP1_9MICO</name>